<dbReference type="Gene3D" id="3.10.20.90">
    <property type="entry name" value="Phosphatidylinositol 3-kinase Catalytic Subunit, Chain A, domain 1"/>
    <property type="match status" value="1"/>
</dbReference>
<dbReference type="GO" id="GO:0016579">
    <property type="term" value="P:protein deubiquitination"/>
    <property type="evidence" value="ECO:0007669"/>
    <property type="project" value="InterPro"/>
</dbReference>
<dbReference type="PROSITE" id="PS00973">
    <property type="entry name" value="USP_2"/>
    <property type="match status" value="1"/>
</dbReference>
<protein>
    <recommendedName>
        <fullName evidence="6">Ubiquitin carboxyl-terminal hydrolase</fullName>
        <ecNumber evidence="6">3.4.19.12</ecNumber>
    </recommendedName>
</protein>
<sequence>MPGTIKVNVKWSGKKYDAIELDLTQPGVVFKTQLQSLTGVPPDRQKIMVKGGMLKDDADMAALQLKEGQTLMMMGTAGSIKPTTPPPVTQFLEDMTEKELAKTLEIPAGLENLGNTCYMNSTLQCLRSMPELTAVLRRTQADASLSKDPRSNLTGTLANLYKELAGATSGVPPLLFLHMLRDVFPQFSEQDAHGYMQQDAEECWTQMLQVLKEKVPGLSVNGETDKSASFVDQFMEGRLRAELKCDESAEEPVQTSYDSFLSLKVNIGSGVSTYMMADMKAGLTEAIEKTSETLGRTARYTKTSQLDRLPKYLAVSFVRFQWKADKKLKAKILKRVQFPKVLDMTELCTPELRAKLAPAKALLQKRDEAAAEARKQKKARTETADGTDLISQFKAQARLLRELGVDDDVIRDVGCNPSGIYDLVAVLTHKGLGANSGHYMAWVKNRSSPKPDASSATRSAARAEDADTGSWWMFNDDQVSPVTEEEITKLEGGGDWHTAYICLYAAKDL</sequence>
<keyword evidence="12" id="KW-1185">Reference proteome</keyword>
<dbReference type="GO" id="GO:0004843">
    <property type="term" value="F:cysteine-type deubiquitinase activity"/>
    <property type="evidence" value="ECO:0007669"/>
    <property type="project" value="UniProtKB-UniRule"/>
</dbReference>
<keyword evidence="5 6" id="KW-0788">Thiol protease</keyword>
<dbReference type="EC" id="3.4.19.12" evidence="6"/>
<dbReference type="PANTHER" id="PTHR43982:SF1">
    <property type="entry name" value="UBIQUITIN CARBOXYL-TERMINAL HYDROLASE 14"/>
    <property type="match status" value="1"/>
</dbReference>
<evidence type="ECO:0000256" key="4">
    <source>
        <dbReference type="ARBA" id="ARBA00022801"/>
    </source>
</evidence>
<feature type="domain" description="USP" evidence="8">
    <location>
        <begin position="108"/>
        <end position="507"/>
    </location>
</feature>
<keyword evidence="3 6" id="KW-0833">Ubl conjugation pathway</keyword>
<dbReference type="Pfam" id="PF00443">
    <property type="entry name" value="UCH"/>
    <property type="match status" value="1"/>
</dbReference>
<dbReference type="InterPro" id="IPR044635">
    <property type="entry name" value="UBP14-like"/>
</dbReference>
<feature type="domain" description="Ubiquitin-like" evidence="7">
    <location>
        <begin position="5"/>
        <end position="74"/>
    </location>
</feature>
<accession>A0A4P9WZR6</accession>
<reference evidence="9" key="3">
    <citation type="submission" date="2018-08" db="EMBL/GenBank/DDBJ databases">
        <title>Leveraging single-cell genomics to expand the Fungal Tree of Life.</title>
        <authorList>
            <consortium name="DOE Joint Genome Institute"/>
            <person name="Ahrendt S.R."/>
            <person name="Quandt C.A."/>
            <person name="Ciobanu D."/>
            <person name="Clum A."/>
            <person name="Salamov A."/>
            <person name="Andreopoulos B."/>
            <person name="Cheng J.-F."/>
            <person name="Woyke T."/>
            <person name="Pelin A."/>
            <person name="Henrissat B."/>
            <person name="Reynolds N."/>
            <person name="Benny G.L."/>
            <person name="Smith M.E."/>
            <person name="James T.Y."/>
            <person name="Grigoriev I.V."/>
        </authorList>
    </citation>
    <scope>NUCLEOTIDE SEQUENCE</scope>
    <source>
        <strain evidence="9">ATCC 52028</strain>
    </source>
</reference>
<dbReference type="CDD" id="cd02657">
    <property type="entry name" value="Peptidase_C19A"/>
    <property type="match status" value="1"/>
</dbReference>
<evidence type="ECO:0000259" key="7">
    <source>
        <dbReference type="PROSITE" id="PS50053"/>
    </source>
</evidence>
<dbReference type="STRING" id="1555241.A0A4P9WZR6"/>
<dbReference type="GO" id="GO:0070628">
    <property type="term" value="F:proteasome binding"/>
    <property type="evidence" value="ECO:0007669"/>
    <property type="project" value="TreeGrafter"/>
</dbReference>
<evidence type="ECO:0000313" key="12">
    <source>
        <dbReference type="Proteomes" id="UP000274922"/>
    </source>
</evidence>
<evidence type="ECO:0000256" key="2">
    <source>
        <dbReference type="ARBA" id="ARBA00022670"/>
    </source>
</evidence>
<dbReference type="PROSITE" id="PS50235">
    <property type="entry name" value="USP_3"/>
    <property type="match status" value="1"/>
</dbReference>
<evidence type="ECO:0000256" key="1">
    <source>
        <dbReference type="ARBA" id="ARBA00000707"/>
    </source>
</evidence>
<evidence type="ECO:0000256" key="6">
    <source>
        <dbReference type="RuleBase" id="RU366025"/>
    </source>
</evidence>
<dbReference type="EMBL" id="ML014209">
    <property type="protein sequence ID" value="RKP00585.1"/>
    <property type="molecule type" value="Genomic_DNA"/>
</dbReference>
<dbReference type="PROSITE" id="PS00299">
    <property type="entry name" value="UBIQUITIN_1"/>
    <property type="match status" value="1"/>
</dbReference>
<keyword evidence="2 6" id="KW-0645">Protease</keyword>
<comment type="catalytic activity">
    <reaction evidence="1 6">
        <text>Thiol-dependent hydrolysis of ester, thioester, amide, peptide and isopeptide bonds formed by the C-terminal Gly of ubiquitin (a 76-residue protein attached to proteins as an intracellular targeting signal).</text>
        <dbReference type="EC" id="3.4.19.12"/>
    </reaction>
</comment>
<dbReference type="Proteomes" id="UP000268535">
    <property type="component" value="Unassembled WGS sequence"/>
</dbReference>
<dbReference type="InterPro" id="IPR029071">
    <property type="entry name" value="Ubiquitin-like_domsf"/>
</dbReference>
<dbReference type="SMART" id="SM00213">
    <property type="entry name" value="UBQ"/>
    <property type="match status" value="1"/>
</dbReference>
<keyword evidence="4 6" id="KW-0378">Hydrolase</keyword>
<gene>
    <name evidence="9" type="ORF">CAUPRSCDRAFT_7019</name>
    <name evidence="10" type="ORF">CXG81DRAFT_13055</name>
</gene>
<evidence type="ECO:0000256" key="3">
    <source>
        <dbReference type="ARBA" id="ARBA00022786"/>
    </source>
</evidence>
<dbReference type="InterPro" id="IPR018200">
    <property type="entry name" value="USP_CS"/>
</dbReference>
<reference evidence="10" key="2">
    <citation type="submission" date="2018-04" db="EMBL/GenBank/DDBJ databases">
        <title>Leveraging single-cell genomics to expand the Fungal Tree of Life.</title>
        <authorList>
            <consortium name="DOE Joint Genome Institute"/>
            <person name="Ahrendt S.R."/>
            <person name="Quandt C.A."/>
            <person name="Ciobanu D."/>
            <person name="Clum A."/>
            <person name="Salamov A."/>
            <person name="Andreopoulos B."/>
            <person name="Cheng J.-F."/>
            <person name="Woyke T."/>
            <person name="Pelin A."/>
            <person name="Henrissat B."/>
            <person name="Benny G.L."/>
            <person name="Smith M.E."/>
            <person name="James T.Y."/>
            <person name="Grigoriev I.V."/>
        </authorList>
    </citation>
    <scope>NUCLEOTIDE SEQUENCE</scope>
    <source>
        <strain evidence="10">ATCC 52028</strain>
    </source>
</reference>
<evidence type="ECO:0000313" key="9">
    <source>
        <dbReference type="EMBL" id="RKO97100.1"/>
    </source>
</evidence>
<dbReference type="GO" id="GO:0043161">
    <property type="term" value="P:proteasome-mediated ubiquitin-dependent protein catabolic process"/>
    <property type="evidence" value="ECO:0007669"/>
    <property type="project" value="InterPro"/>
</dbReference>
<dbReference type="Pfam" id="PF00240">
    <property type="entry name" value="ubiquitin"/>
    <property type="match status" value="1"/>
</dbReference>
<dbReference type="EMBL" id="ML009413">
    <property type="protein sequence ID" value="RKO97100.1"/>
    <property type="molecule type" value="Genomic_DNA"/>
</dbReference>
<dbReference type="SUPFAM" id="SSF54236">
    <property type="entry name" value="Ubiquitin-like"/>
    <property type="match status" value="1"/>
</dbReference>
<comment type="similarity">
    <text evidence="6">Belongs to the peptidase C19 family.</text>
</comment>
<dbReference type="InterPro" id="IPR028889">
    <property type="entry name" value="USP"/>
</dbReference>
<evidence type="ECO:0000256" key="5">
    <source>
        <dbReference type="ARBA" id="ARBA00022807"/>
    </source>
</evidence>
<dbReference type="InterPro" id="IPR000626">
    <property type="entry name" value="Ubiquitin-like_dom"/>
</dbReference>
<dbReference type="PANTHER" id="PTHR43982">
    <property type="entry name" value="UBIQUITIN CARBOXYL-TERMINAL HYDROLASE"/>
    <property type="match status" value="1"/>
</dbReference>
<dbReference type="OrthoDB" id="333239at2759"/>
<dbReference type="FunFam" id="3.10.20.90:FF:000119">
    <property type="entry name" value="Ubiquitin carboxyl-terminal hydrolase 14"/>
    <property type="match status" value="1"/>
</dbReference>
<dbReference type="InterPro" id="IPR038765">
    <property type="entry name" value="Papain-like_cys_pep_sf"/>
</dbReference>
<dbReference type="InterPro" id="IPR001394">
    <property type="entry name" value="Peptidase_C19_UCH"/>
</dbReference>
<evidence type="ECO:0000313" key="10">
    <source>
        <dbReference type="EMBL" id="RKP00585.1"/>
    </source>
</evidence>
<dbReference type="PROSITE" id="PS50053">
    <property type="entry name" value="UBIQUITIN_2"/>
    <property type="match status" value="1"/>
</dbReference>
<dbReference type="CDD" id="cd16104">
    <property type="entry name" value="Ubl_USP14_like"/>
    <property type="match status" value="1"/>
</dbReference>
<dbReference type="Gene3D" id="3.90.70.10">
    <property type="entry name" value="Cysteine proteinases"/>
    <property type="match status" value="1"/>
</dbReference>
<dbReference type="SUPFAM" id="SSF54001">
    <property type="entry name" value="Cysteine proteinases"/>
    <property type="match status" value="1"/>
</dbReference>
<reference evidence="11 12" key="1">
    <citation type="journal article" date="2018" name="Nat. Microbiol.">
        <title>Leveraging single-cell genomics to expand the fungal tree of life.</title>
        <authorList>
            <person name="Ahrendt S.R."/>
            <person name="Quandt C.A."/>
            <person name="Ciobanu D."/>
            <person name="Clum A."/>
            <person name="Salamov A."/>
            <person name="Andreopoulos B."/>
            <person name="Cheng J.F."/>
            <person name="Woyke T."/>
            <person name="Pelin A."/>
            <person name="Henrissat B."/>
            <person name="Reynolds N.K."/>
            <person name="Benny G.L."/>
            <person name="Smith M.E."/>
            <person name="James T.Y."/>
            <person name="Grigoriev I.V."/>
        </authorList>
    </citation>
    <scope>NUCLEOTIDE SEQUENCE [LARGE SCALE GENOMIC DNA]</scope>
    <source>
        <strain evidence="11 12">ATCC 52028</strain>
    </source>
</reference>
<proteinExistence type="inferred from homology"/>
<dbReference type="InterPro" id="IPR019954">
    <property type="entry name" value="Ubiquitin_CS"/>
</dbReference>
<organism evidence="9 11">
    <name type="scientific">Caulochytrium protostelioides</name>
    <dbReference type="NCBI Taxonomy" id="1555241"/>
    <lineage>
        <taxon>Eukaryota</taxon>
        <taxon>Fungi</taxon>
        <taxon>Fungi incertae sedis</taxon>
        <taxon>Chytridiomycota</taxon>
        <taxon>Chytridiomycota incertae sedis</taxon>
        <taxon>Chytridiomycetes</taxon>
        <taxon>Caulochytriales</taxon>
        <taxon>Caulochytriaceae</taxon>
        <taxon>Caulochytrium</taxon>
    </lineage>
</organism>
<dbReference type="Proteomes" id="UP000274922">
    <property type="component" value="Unassembled WGS sequence"/>
</dbReference>
<name>A0A4P9WZR6_9FUNG</name>
<evidence type="ECO:0000313" key="11">
    <source>
        <dbReference type="Proteomes" id="UP000268535"/>
    </source>
</evidence>
<dbReference type="GO" id="GO:0061136">
    <property type="term" value="P:regulation of proteasomal protein catabolic process"/>
    <property type="evidence" value="ECO:0007669"/>
    <property type="project" value="TreeGrafter"/>
</dbReference>
<dbReference type="PROSITE" id="PS00972">
    <property type="entry name" value="USP_1"/>
    <property type="match status" value="1"/>
</dbReference>
<dbReference type="AlphaFoldDB" id="A0A4P9WZR6"/>
<evidence type="ECO:0000259" key="8">
    <source>
        <dbReference type="PROSITE" id="PS50235"/>
    </source>
</evidence>